<evidence type="ECO:0000313" key="3">
    <source>
        <dbReference type="EMBL" id="WOK99051.1"/>
    </source>
</evidence>
<proteinExistence type="predicted"/>
<feature type="domain" description="PWWP" evidence="2">
    <location>
        <begin position="18"/>
        <end position="73"/>
    </location>
</feature>
<dbReference type="EMBL" id="CP136891">
    <property type="protein sequence ID" value="WOK99051.1"/>
    <property type="molecule type" value="Genomic_DNA"/>
</dbReference>
<dbReference type="SUPFAM" id="SSF63748">
    <property type="entry name" value="Tudor/PWWP/MBT"/>
    <property type="match status" value="1"/>
</dbReference>
<accession>A0AAQ3JZL3</accession>
<dbReference type="InterPro" id="IPR044679">
    <property type="entry name" value="PWWP2-like"/>
</dbReference>
<dbReference type="CDD" id="cd05162">
    <property type="entry name" value="PWWP"/>
    <property type="match status" value="1"/>
</dbReference>
<keyword evidence="4" id="KW-1185">Reference proteome</keyword>
<dbReference type="PROSITE" id="PS50812">
    <property type="entry name" value="PWWP"/>
    <property type="match status" value="1"/>
</dbReference>
<dbReference type="PANTHER" id="PTHR33697:SF2">
    <property type="entry name" value="T17B22.17 PROTEIN"/>
    <property type="match status" value="1"/>
</dbReference>
<feature type="region of interest" description="Disordered" evidence="1">
    <location>
        <begin position="417"/>
        <end position="442"/>
    </location>
</feature>
<dbReference type="InterPro" id="IPR000313">
    <property type="entry name" value="PWWP_dom"/>
</dbReference>
<evidence type="ECO:0000313" key="4">
    <source>
        <dbReference type="Proteomes" id="UP001327560"/>
    </source>
</evidence>
<evidence type="ECO:0000256" key="1">
    <source>
        <dbReference type="SAM" id="MobiDB-lite"/>
    </source>
</evidence>
<dbReference type="Pfam" id="PF00855">
    <property type="entry name" value="PWWP"/>
    <property type="match status" value="1"/>
</dbReference>
<gene>
    <name evidence="3" type="ORF">Cni_G07763</name>
</gene>
<organism evidence="3 4">
    <name type="scientific">Canna indica</name>
    <name type="common">Indian-shot</name>
    <dbReference type="NCBI Taxonomy" id="4628"/>
    <lineage>
        <taxon>Eukaryota</taxon>
        <taxon>Viridiplantae</taxon>
        <taxon>Streptophyta</taxon>
        <taxon>Embryophyta</taxon>
        <taxon>Tracheophyta</taxon>
        <taxon>Spermatophyta</taxon>
        <taxon>Magnoliopsida</taxon>
        <taxon>Liliopsida</taxon>
        <taxon>Zingiberales</taxon>
        <taxon>Cannaceae</taxon>
        <taxon>Canna</taxon>
    </lineage>
</organism>
<name>A0AAQ3JZL3_9LILI</name>
<feature type="region of interest" description="Disordered" evidence="1">
    <location>
        <begin position="712"/>
        <end position="774"/>
    </location>
</feature>
<sequence length="849" mass="94465">MGVSEDGDGGGTGVDCSVGTIVWVRRRNGSWWPGRILGPEELSVSHLMSPRSGTPVKLLGREDASVDWYNLEKSKRVKAFRCGEFDACIEKAEASLGVPIKKREKYARREDAILHALELERKQLEMKQQKQPIISSGVTDTSLSAPKREFKNLSSLDTVSRNVESSMHIKYSIGKSPALPRKPDLLDDEENINISEGSNSIKQIGWEEDISRAVHRGRGLKDFGLRVAPKKKLPQSFAWLASKDPSENNMDALPSAGHIVRSRDHISNGNDKLSIKIKKSNGGLVEESLVKKRDRRRPLHQVLQSSAKLQALHSSQLDHHPDLEPMQGEMDYMGVIRRAKRSRCIYLASDSVDSLGDGGNSSDDMQTPVNPFGVGLQPDSLVENCTSSGMIEMNESDSSLKDYLESETEGDILGDTSQLVSSRPKHLESSPSHLSDKSGDMDNNDVPFSSLISHLDSYGHHADASAEVGISKWHMKGKRNNRNLVKRSVDAMDGNIHVTGSHKFDGSARGTAYGSKCSTLKMEKMEPFVPRNVEQGFNHIKTEDNYASDEVDLDGDDTFQEQTNDYDIQRYPSVSKSGRDLGKSHSNFNNLESDSQLMPTIWEGDGRSHGSRRKCWEESDECYDPAYASYISREMGSNLFDVNLKVNASYQGEHVPLVSLMSRLNGKAIIGHPVQIEILEDGSTDQYFASNYACSYESTANQPVWRTARRTAMQRVPRSNPLTSSWEDEEADGSHYSERENKPPADVYFGHSKNQSRSTKKRVLSSHRPPLGNFQKKSLKKVNLSSQKTRTLSSFASEQRLGRENREARLARNNNLLGGLMKPEAQVPLVTCVPVKVAFSRILEAVGRS</sequence>
<protein>
    <recommendedName>
        <fullName evidence="2">PWWP domain-containing protein</fullName>
    </recommendedName>
</protein>
<feature type="compositionally biased region" description="Basic and acidic residues" evidence="1">
    <location>
        <begin position="732"/>
        <end position="743"/>
    </location>
</feature>
<dbReference type="AlphaFoldDB" id="A0AAQ3JZL3"/>
<dbReference type="Proteomes" id="UP001327560">
    <property type="component" value="Chromosome 2"/>
</dbReference>
<dbReference type="Gene3D" id="2.30.30.140">
    <property type="match status" value="1"/>
</dbReference>
<reference evidence="3 4" key="1">
    <citation type="submission" date="2023-10" db="EMBL/GenBank/DDBJ databases">
        <title>Chromosome-scale genome assembly provides insights into flower coloration mechanisms of Canna indica.</title>
        <authorList>
            <person name="Li C."/>
        </authorList>
    </citation>
    <scope>NUCLEOTIDE SEQUENCE [LARGE SCALE GENOMIC DNA]</scope>
    <source>
        <tissue evidence="3">Flower</tissue>
    </source>
</reference>
<evidence type="ECO:0000259" key="2">
    <source>
        <dbReference type="PROSITE" id="PS50812"/>
    </source>
</evidence>
<dbReference type="PANTHER" id="PTHR33697">
    <property type="entry name" value="T17B22.17 PROTEIN-RELATED"/>
    <property type="match status" value="1"/>
</dbReference>